<gene>
    <name evidence="6" type="ORF">PHYEVI_LOCUS7460</name>
</gene>
<keyword evidence="7" id="KW-1185">Reference proteome</keyword>
<dbReference type="Gene3D" id="3.80.10.10">
    <property type="entry name" value="Ribonuclease Inhibitor"/>
    <property type="match status" value="2"/>
</dbReference>
<protein>
    <submittedName>
        <fullName evidence="6">Uncharacterized protein</fullName>
    </submittedName>
</protein>
<dbReference type="PANTHER" id="PTHR24373">
    <property type="entry name" value="SLIT RELATED LEUCINE-RICH REPEAT NEURONAL PROTEIN"/>
    <property type="match status" value="1"/>
</dbReference>
<evidence type="ECO:0000256" key="1">
    <source>
        <dbReference type="ARBA" id="ARBA00022614"/>
    </source>
</evidence>
<dbReference type="SMART" id="SM00369">
    <property type="entry name" value="LRR_TYP"/>
    <property type="match status" value="6"/>
</dbReference>
<evidence type="ECO:0000313" key="6">
    <source>
        <dbReference type="EMBL" id="CAG9861117.1"/>
    </source>
</evidence>
<keyword evidence="4" id="KW-1133">Transmembrane helix</keyword>
<dbReference type="InterPro" id="IPR003591">
    <property type="entry name" value="Leu-rich_rpt_typical-subtyp"/>
</dbReference>
<feature type="signal peptide" evidence="5">
    <location>
        <begin position="1"/>
        <end position="22"/>
    </location>
</feature>
<keyword evidence="4" id="KW-0812">Transmembrane</keyword>
<evidence type="ECO:0000256" key="5">
    <source>
        <dbReference type="SAM" id="SignalP"/>
    </source>
</evidence>
<dbReference type="InterPro" id="IPR032675">
    <property type="entry name" value="LRR_dom_sf"/>
</dbReference>
<reference evidence="6" key="1">
    <citation type="submission" date="2022-01" db="EMBL/GenBank/DDBJ databases">
        <authorList>
            <person name="King R."/>
        </authorList>
    </citation>
    <scope>NUCLEOTIDE SEQUENCE</scope>
</reference>
<evidence type="ECO:0000313" key="7">
    <source>
        <dbReference type="Proteomes" id="UP001153712"/>
    </source>
</evidence>
<dbReference type="Proteomes" id="UP001153712">
    <property type="component" value="Chromosome 4"/>
</dbReference>
<name>A0A9N9TVB0_PHYSR</name>
<dbReference type="InterPro" id="IPR050328">
    <property type="entry name" value="Dev_Immune_Receptor"/>
</dbReference>
<feature type="chain" id="PRO_5040107003" evidence="5">
    <location>
        <begin position="23"/>
        <end position="525"/>
    </location>
</feature>
<keyword evidence="3" id="KW-0677">Repeat</keyword>
<evidence type="ECO:0000256" key="3">
    <source>
        <dbReference type="ARBA" id="ARBA00022737"/>
    </source>
</evidence>
<dbReference type="AlphaFoldDB" id="A0A9N9TVB0"/>
<accession>A0A9N9TVB0</accession>
<sequence length="525" mass="60724">MIRMRNILQFILFWGFVTLTTAELDKNKFPLCKLCKCNFNANDTAADVMCKELLPYDHIFQDYFWKLNNTNESIAYNSLVINNNNFNNLTELFPKSNLTLLNLAENNIVIIKDSVFRNLQNMVVLILSHNDLETIHPDTFKGLYLEERLLPLRSLRELRLDHNKLHTLHQDTFEHTTDIEILDLSYNDFDIIDHPTLFAICSLASLKELYLQYTGLKTLPDNMLHTLRKLQVLDLSGNMEISKMPTTLEQAINLQKLYLNNTGFVNLTRENGFPDLPSLKVLHLCRNEHLHHIDKYALSGLTNLSDLRICDNIDLSSIHELALPKPSNVSGGAVWPPIKKLYIGNNKLAYLESELVARWDSLSELDIRENPLTCECENQWLVEDLMPIYLKINEEMAKEVRCAAPIEMKAYTLYDIYMKKSHMRCLDVYGNRPEKDGVMLVAVLAGKNRFSEEKIDEDYYDRACDTNGECSLSIGRASGILIVIPLILMVMYAYQRKWFSVLGFCDRSPASYSRRFYNSTRNDDF</sequence>
<keyword evidence="1" id="KW-0433">Leucine-rich repeat</keyword>
<keyword evidence="2 5" id="KW-0732">Signal</keyword>
<organism evidence="6 7">
    <name type="scientific">Phyllotreta striolata</name>
    <name type="common">Striped flea beetle</name>
    <name type="synonym">Crioceris striolata</name>
    <dbReference type="NCBI Taxonomy" id="444603"/>
    <lineage>
        <taxon>Eukaryota</taxon>
        <taxon>Metazoa</taxon>
        <taxon>Ecdysozoa</taxon>
        <taxon>Arthropoda</taxon>
        <taxon>Hexapoda</taxon>
        <taxon>Insecta</taxon>
        <taxon>Pterygota</taxon>
        <taxon>Neoptera</taxon>
        <taxon>Endopterygota</taxon>
        <taxon>Coleoptera</taxon>
        <taxon>Polyphaga</taxon>
        <taxon>Cucujiformia</taxon>
        <taxon>Chrysomeloidea</taxon>
        <taxon>Chrysomelidae</taxon>
        <taxon>Galerucinae</taxon>
        <taxon>Alticini</taxon>
        <taxon>Phyllotreta</taxon>
    </lineage>
</organism>
<dbReference type="OrthoDB" id="72369at2759"/>
<dbReference type="PANTHER" id="PTHR24373:SF392">
    <property type="entry name" value="NEPHROCAN"/>
    <property type="match status" value="1"/>
</dbReference>
<dbReference type="SUPFAM" id="SSF52058">
    <property type="entry name" value="L domain-like"/>
    <property type="match status" value="1"/>
</dbReference>
<keyword evidence="4" id="KW-0472">Membrane</keyword>
<dbReference type="InterPro" id="IPR001611">
    <property type="entry name" value="Leu-rich_rpt"/>
</dbReference>
<dbReference type="EMBL" id="OU900097">
    <property type="protein sequence ID" value="CAG9861117.1"/>
    <property type="molecule type" value="Genomic_DNA"/>
</dbReference>
<dbReference type="Pfam" id="PF13855">
    <property type="entry name" value="LRR_8"/>
    <property type="match status" value="3"/>
</dbReference>
<evidence type="ECO:0000256" key="2">
    <source>
        <dbReference type="ARBA" id="ARBA00022729"/>
    </source>
</evidence>
<evidence type="ECO:0000256" key="4">
    <source>
        <dbReference type="SAM" id="Phobius"/>
    </source>
</evidence>
<proteinExistence type="predicted"/>
<feature type="transmembrane region" description="Helical" evidence="4">
    <location>
        <begin position="474"/>
        <end position="494"/>
    </location>
</feature>